<evidence type="ECO:0000313" key="6">
    <source>
        <dbReference type="EMBL" id="GFE79226.1"/>
    </source>
</evidence>
<dbReference type="InterPro" id="IPR034382">
    <property type="entry name" value="AHGA_cycloisomerase"/>
</dbReference>
<gene>
    <name evidence="6" type="ORF">GCM10011487_12260</name>
</gene>
<dbReference type="GO" id="GO:0016853">
    <property type="term" value="F:isomerase activity"/>
    <property type="evidence" value="ECO:0007669"/>
    <property type="project" value="InterPro"/>
</dbReference>
<comment type="caution">
    <text evidence="6">The sequence shown here is derived from an EMBL/GenBank/DDBJ whole genome shotgun (WGS) entry which is preliminary data.</text>
</comment>
<dbReference type="SUPFAM" id="SSF51604">
    <property type="entry name" value="Enolase C-terminal domain-like"/>
    <property type="match status" value="1"/>
</dbReference>
<dbReference type="Pfam" id="PF02746">
    <property type="entry name" value="MR_MLE_N"/>
    <property type="match status" value="1"/>
</dbReference>
<dbReference type="InterPro" id="IPR013342">
    <property type="entry name" value="Mandelate_racemase_C"/>
</dbReference>
<dbReference type="AlphaFoldDB" id="A0A829Y8Z5"/>
<dbReference type="SFLD" id="SFLDF00557">
    <property type="entry name" value="3_6-anhydro-alpha-L-galactonat"/>
    <property type="match status" value="1"/>
</dbReference>
<dbReference type="PANTHER" id="PTHR13794:SF58">
    <property type="entry name" value="MITOCHONDRIAL ENOLASE SUPERFAMILY MEMBER 1"/>
    <property type="match status" value="1"/>
</dbReference>
<proteinExistence type="predicted"/>
<dbReference type="SFLD" id="SFLDG00179">
    <property type="entry name" value="mandelate_racemase"/>
    <property type="match status" value="1"/>
</dbReference>
<dbReference type="Proteomes" id="UP000445000">
    <property type="component" value="Unassembled WGS sequence"/>
</dbReference>
<dbReference type="GO" id="GO:0000287">
    <property type="term" value="F:magnesium ion binding"/>
    <property type="evidence" value="ECO:0007669"/>
    <property type="project" value="TreeGrafter"/>
</dbReference>
<dbReference type="InterPro" id="IPR036849">
    <property type="entry name" value="Enolase-like_C_sf"/>
</dbReference>
<dbReference type="Gene3D" id="3.20.20.120">
    <property type="entry name" value="Enolase-like C-terminal domain"/>
    <property type="match status" value="1"/>
</dbReference>
<dbReference type="SUPFAM" id="SSF54826">
    <property type="entry name" value="Enolase N-terminal domain-like"/>
    <property type="match status" value="1"/>
</dbReference>
<feature type="transmembrane region" description="Helical" evidence="4">
    <location>
        <begin position="108"/>
        <end position="129"/>
    </location>
</feature>
<protein>
    <submittedName>
        <fullName evidence="6">Uroporphyrinogen decarboxylase</fullName>
    </submittedName>
</protein>
<organism evidence="6 7">
    <name type="scientific">Steroidobacter agaridevorans</name>
    <dbReference type="NCBI Taxonomy" id="2695856"/>
    <lineage>
        <taxon>Bacteria</taxon>
        <taxon>Pseudomonadati</taxon>
        <taxon>Pseudomonadota</taxon>
        <taxon>Gammaproteobacteria</taxon>
        <taxon>Steroidobacterales</taxon>
        <taxon>Steroidobacteraceae</taxon>
        <taxon>Steroidobacter</taxon>
    </lineage>
</organism>
<keyword evidence="4" id="KW-1133">Transmembrane helix</keyword>
<dbReference type="RefSeq" id="WP_129640738.1">
    <property type="nucleotide sequence ID" value="NZ_BLJN01000001.1"/>
</dbReference>
<evidence type="ECO:0000256" key="1">
    <source>
        <dbReference type="ARBA" id="ARBA00001946"/>
    </source>
</evidence>
<dbReference type="Gene3D" id="3.30.390.10">
    <property type="entry name" value="Enolase-like, N-terminal domain"/>
    <property type="match status" value="1"/>
</dbReference>
<dbReference type="SMART" id="SM00922">
    <property type="entry name" value="MR_MLE"/>
    <property type="match status" value="1"/>
</dbReference>
<reference evidence="7" key="1">
    <citation type="submission" date="2020-01" db="EMBL/GenBank/DDBJ databases">
        <title>'Steroidobacter agaridevorans' sp. nov., agar-degrading bacteria isolated from rhizosphere soils.</title>
        <authorList>
            <person name="Ikenaga M."/>
            <person name="Kataoka M."/>
            <person name="Murouchi A."/>
            <person name="Katsuragi S."/>
            <person name="Sakai M."/>
        </authorList>
    </citation>
    <scope>NUCLEOTIDE SEQUENCE [LARGE SCALE GENOMIC DNA]</scope>
    <source>
        <strain evidence="7">YU21-B</strain>
    </source>
</reference>
<keyword evidence="2" id="KW-0479">Metal-binding</keyword>
<dbReference type="Pfam" id="PF13378">
    <property type="entry name" value="MR_MLE_C"/>
    <property type="match status" value="1"/>
</dbReference>
<feature type="domain" description="Mandelate racemase/muconate lactonizing enzyme C-terminal" evidence="5">
    <location>
        <begin position="164"/>
        <end position="261"/>
    </location>
</feature>
<evidence type="ECO:0000256" key="2">
    <source>
        <dbReference type="ARBA" id="ARBA00022723"/>
    </source>
</evidence>
<keyword evidence="4" id="KW-0812">Transmembrane</keyword>
<accession>A0A829Y8Z5</accession>
<keyword evidence="4" id="KW-0472">Membrane</keyword>
<dbReference type="InterPro" id="IPR029017">
    <property type="entry name" value="Enolase-like_N"/>
</dbReference>
<dbReference type="GO" id="GO:0019388">
    <property type="term" value="P:galactose catabolic process"/>
    <property type="evidence" value="ECO:0007669"/>
    <property type="project" value="InterPro"/>
</dbReference>
<keyword evidence="3" id="KW-0460">Magnesium</keyword>
<evidence type="ECO:0000259" key="5">
    <source>
        <dbReference type="SMART" id="SM00922"/>
    </source>
</evidence>
<keyword evidence="7" id="KW-1185">Reference proteome</keyword>
<dbReference type="SFLD" id="SFLDS00001">
    <property type="entry name" value="Enolase"/>
    <property type="match status" value="1"/>
</dbReference>
<dbReference type="InterPro" id="IPR046945">
    <property type="entry name" value="RHMD-like"/>
</dbReference>
<name>A0A829Y8Z5_9GAMM</name>
<dbReference type="InterPro" id="IPR029065">
    <property type="entry name" value="Enolase_C-like"/>
</dbReference>
<evidence type="ECO:0000256" key="4">
    <source>
        <dbReference type="SAM" id="Phobius"/>
    </source>
</evidence>
<dbReference type="InterPro" id="IPR013341">
    <property type="entry name" value="Mandelate_racemase_N_dom"/>
</dbReference>
<evidence type="ECO:0000313" key="7">
    <source>
        <dbReference type="Proteomes" id="UP000445000"/>
    </source>
</evidence>
<evidence type="ECO:0000256" key="3">
    <source>
        <dbReference type="ARBA" id="ARBA00022842"/>
    </source>
</evidence>
<dbReference type="PANTHER" id="PTHR13794">
    <property type="entry name" value="ENOLASE SUPERFAMILY, MANDELATE RACEMASE"/>
    <property type="match status" value="1"/>
</dbReference>
<sequence>MQTPTDAAADEISRNSRATQIVRIENLLYRVPLRQVLVDAGHGDHTHFELVISKVHCADGACGVGYTYTGGKGGTAIRALLRDEIAGLLHGANSADIAGLWKKMRQSLHYLGCGGVVGFAISAVDVALWDLHCRRLGQPLWRVAGGHANTVPCYRGLIDLGFSEEQLVEVVAAEIARGHTGIKLKVGRPDYQTDVRRVRRVRDVIGPAAVMMADANYSWDASTAIAFAKEVAGARLHWFEEPVDPHDFDSYAAIAQAVDIPLASGENLRTFAEFREAIRHARLGYLQPDASNLGGITGWLEVARHAALHGLKVASHGMHELHVSLMAAQPNASLLEVHSFPIDEYTHRPFEVANGIATAPEVPGTGVEFDFARLKPYLVHEG</sequence>
<dbReference type="EMBL" id="BLJN01000001">
    <property type="protein sequence ID" value="GFE79226.1"/>
    <property type="molecule type" value="Genomic_DNA"/>
</dbReference>
<comment type="cofactor">
    <cofactor evidence="1">
        <name>Mg(2+)</name>
        <dbReference type="ChEBI" id="CHEBI:18420"/>
    </cofactor>
</comment>
<dbReference type="CDD" id="cd03316">
    <property type="entry name" value="MR_like"/>
    <property type="match status" value="1"/>
</dbReference>
<dbReference type="GO" id="GO:0016836">
    <property type="term" value="F:hydro-lyase activity"/>
    <property type="evidence" value="ECO:0007669"/>
    <property type="project" value="TreeGrafter"/>
</dbReference>